<dbReference type="Gramene" id="rna24780">
    <property type="protein sequence ID" value="RHN62226.1"/>
    <property type="gene ID" value="gene24780"/>
</dbReference>
<name>A0A396I9E0_MEDTR</name>
<evidence type="ECO:0000313" key="1">
    <source>
        <dbReference type="EMBL" id="RHN62226.1"/>
    </source>
</evidence>
<dbReference type="EMBL" id="PSQE01000004">
    <property type="protein sequence ID" value="RHN62226.1"/>
    <property type="molecule type" value="Genomic_DNA"/>
</dbReference>
<organism evidence="1">
    <name type="scientific">Medicago truncatula</name>
    <name type="common">Barrel medic</name>
    <name type="synonym">Medicago tribuloides</name>
    <dbReference type="NCBI Taxonomy" id="3880"/>
    <lineage>
        <taxon>Eukaryota</taxon>
        <taxon>Viridiplantae</taxon>
        <taxon>Streptophyta</taxon>
        <taxon>Embryophyta</taxon>
        <taxon>Tracheophyta</taxon>
        <taxon>Spermatophyta</taxon>
        <taxon>Magnoliopsida</taxon>
        <taxon>eudicotyledons</taxon>
        <taxon>Gunneridae</taxon>
        <taxon>Pentapetalae</taxon>
        <taxon>rosids</taxon>
        <taxon>fabids</taxon>
        <taxon>Fabales</taxon>
        <taxon>Fabaceae</taxon>
        <taxon>Papilionoideae</taxon>
        <taxon>50 kb inversion clade</taxon>
        <taxon>NPAAA clade</taxon>
        <taxon>Hologalegina</taxon>
        <taxon>IRL clade</taxon>
        <taxon>Trifolieae</taxon>
        <taxon>Medicago</taxon>
    </lineage>
</organism>
<comment type="caution">
    <text evidence="1">The sequence shown here is derived from an EMBL/GenBank/DDBJ whole genome shotgun (WGS) entry which is preliminary data.</text>
</comment>
<gene>
    <name evidence="1" type="ORF">MtrunA17_Chr4g0045141</name>
</gene>
<dbReference type="Proteomes" id="UP000265566">
    <property type="component" value="Chromosome 4"/>
</dbReference>
<proteinExistence type="predicted"/>
<sequence>MIHYHTSTLISSSTFDEGNNLVKQNRSIVTGWFEHMKHMILILCFNHFNNTTPTTFLKQFLIIPTPILQNILPSNTNKQSLTTQLPQIRIISRVNQRVIRSIRSWTCKTP</sequence>
<accession>A0A396I9E0</accession>
<dbReference type="AlphaFoldDB" id="A0A396I9E0"/>
<protein>
    <submittedName>
        <fullName evidence="1">Uncharacterized protein</fullName>
    </submittedName>
</protein>
<reference evidence="1" key="1">
    <citation type="journal article" date="2018" name="Nat. Plants">
        <title>Whole-genome landscape of Medicago truncatula symbiotic genes.</title>
        <authorList>
            <person name="Pecrix Y."/>
            <person name="Gamas P."/>
            <person name="Carrere S."/>
        </authorList>
    </citation>
    <scope>NUCLEOTIDE SEQUENCE</scope>
    <source>
        <tissue evidence="1">Leaves</tissue>
    </source>
</reference>